<dbReference type="Pfam" id="PF25583">
    <property type="entry name" value="WCX"/>
    <property type="match status" value="1"/>
</dbReference>
<dbReference type="Pfam" id="PF13280">
    <property type="entry name" value="WYL"/>
    <property type="match status" value="1"/>
</dbReference>
<feature type="domain" description="WCX" evidence="2">
    <location>
        <begin position="241"/>
        <end position="316"/>
    </location>
</feature>
<protein>
    <submittedName>
        <fullName evidence="3">YafY family protein</fullName>
    </submittedName>
</protein>
<evidence type="ECO:0000313" key="3">
    <source>
        <dbReference type="EMBL" id="GAA1973534.1"/>
    </source>
</evidence>
<dbReference type="PANTHER" id="PTHR34580:SF3">
    <property type="entry name" value="PROTEIN PAFB"/>
    <property type="match status" value="1"/>
</dbReference>
<dbReference type="PANTHER" id="PTHR34580">
    <property type="match status" value="1"/>
</dbReference>
<dbReference type="Proteomes" id="UP001500571">
    <property type="component" value="Unassembled WGS sequence"/>
</dbReference>
<dbReference type="InterPro" id="IPR026881">
    <property type="entry name" value="WYL_dom"/>
</dbReference>
<dbReference type="InterPro" id="IPR057727">
    <property type="entry name" value="WCX_dom"/>
</dbReference>
<dbReference type="InterPro" id="IPR051534">
    <property type="entry name" value="CBASS_pafABC_assoc_protein"/>
</dbReference>
<dbReference type="PROSITE" id="PS52050">
    <property type="entry name" value="WYL"/>
    <property type="match status" value="1"/>
</dbReference>
<organism evidence="3 4">
    <name type="scientific">Nocardioides panacihumi</name>
    <dbReference type="NCBI Taxonomy" id="400774"/>
    <lineage>
        <taxon>Bacteria</taxon>
        <taxon>Bacillati</taxon>
        <taxon>Actinomycetota</taxon>
        <taxon>Actinomycetes</taxon>
        <taxon>Propionibacteriales</taxon>
        <taxon>Nocardioidaceae</taxon>
        <taxon>Nocardioides</taxon>
    </lineage>
</organism>
<sequence length="318" mass="35140">MSAQKTERLMNLLIMLLVQKRYVTKERIRDILYADSSDEAFEKMFERDKEELRSLGVPIEVGTSDPLFDDDPGYRISPSDFALPDISLTADEASVVALATKVWEHARLAEATSEAVRKLSAAGVELDVGALDLVQPRLGADEPSFDLFLEAAQERTPVVFDYQRGSRPPETRHVQPWGAVRSSGRWYVVGFDTDRDDERVFRLSRVRGEVRRDGEPGSYDIPAGTDVRSIAGRLAPERTELHAVLLLRPGTCHPLRRGADTVEQGVPGPGGGSWDRVVLTRATVDLAAEVLSYGPDAYVVEPAELRDAVVARLDEVVA</sequence>
<feature type="domain" description="WYL" evidence="1">
    <location>
        <begin position="145"/>
        <end position="207"/>
    </location>
</feature>
<gene>
    <name evidence="3" type="ORF">GCM10009798_38440</name>
</gene>
<evidence type="ECO:0000259" key="1">
    <source>
        <dbReference type="Pfam" id="PF13280"/>
    </source>
</evidence>
<dbReference type="EMBL" id="BAAAPB010000005">
    <property type="protein sequence ID" value="GAA1973534.1"/>
    <property type="molecule type" value="Genomic_DNA"/>
</dbReference>
<keyword evidence="4" id="KW-1185">Reference proteome</keyword>
<dbReference type="RefSeq" id="WP_344047698.1">
    <property type="nucleotide sequence ID" value="NZ_BAAAPB010000005.1"/>
</dbReference>
<comment type="caution">
    <text evidence="3">The sequence shown here is derived from an EMBL/GenBank/DDBJ whole genome shotgun (WGS) entry which is preliminary data.</text>
</comment>
<proteinExistence type="predicted"/>
<name>A0ABN2RRJ7_9ACTN</name>
<evidence type="ECO:0000313" key="4">
    <source>
        <dbReference type="Proteomes" id="UP001500571"/>
    </source>
</evidence>
<reference evidence="3 4" key="1">
    <citation type="journal article" date="2019" name="Int. J. Syst. Evol. Microbiol.">
        <title>The Global Catalogue of Microorganisms (GCM) 10K type strain sequencing project: providing services to taxonomists for standard genome sequencing and annotation.</title>
        <authorList>
            <consortium name="The Broad Institute Genomics Platform"/>
            <consortium name="The Broad Institute Genome Sequencing Center for Infectious Disease"/>
            <person name="Wu L."/>
            <person name="Ma J."/>
        </authorList>
    </citation>
    <scope>NUCLEOTIDE SEQUENCE [LARGE SCALE GENOMIC DNA]</scope>
    <source>
        <strain evidence="3 4">JCM 15309</strain>
    </source>
</reference>
<evidence type="ECO:0000259" key="2">
    <source>
        <dbReference type="Pfam" id="PF25583"/>
    </source>
</evidence>
<accession>A0ABN2RRJ7</accession>